<dbReference type="GO" id="GO:0005576">
    <property type="term" value="C:extracellular region"/>
    <property type="evidence" value="ECO:0007669"/>
    <property type="project" value="UniProtKB-SubCell"/>
</dbReference>
<dbReference type="PANTHER" id="PTHR11802">
    <property type="entry name" value="SERINE PROTEASE FAMILY S10 SERINE CARBOXYPEPTIDASE"/>
    <property type="match status" value="1"/>
</dbReference>
<comment type="similarity">
    <text evidence="2 10">Belongs to the peptidase S10 family.</text>
</comment>
<dbReference type="GO" id="GO:0006508">
    <property type="term" value="P:proteolysis"/>
    <property type="evidence" value="ECO:0007669"/>
    <property type="project" value="UniProtKB-KW"/>
</dbReference>
<dbReference type="PROSITE" id="PS00560">
    <property type="entry name" value="CARBOXYPEPT_SER_HIS"/>
    <property type="match status" value="1"/>
</dbReference>
<dbReference type="FunFam" id="3.40.50.11320:FF:000001">
    <property type="entry name" value="Carboxypeptidase"/>
    <property type="match status" value="1"/>
</dbReference>
<evidence type="ECO:0000256" key="1">
    <source>
        <dbReference type="ARBA" id="ARBA00004613"/>
    </source>
</evidence>
<dbReference type="AlphaFoldDB" id="A0A9N7RIN7"/>
<dbReference type="Proteomes" id="UP001153555">
    <property type="component" value="Unassembled WGS sequence"/>
</dbReference>
<dbReference type="EMBL" id="CACSLK010027773">
    <property type="protein sequence ID" value="CAA0829427.1"/>
    <property type="molecule type" value="Genomic_DNA"/>
</dbReference>
<dbReference type="SUPFAM" id="SSF53474">
    <property type="entry name" value="alpha/beta-Hydrolases"/>
    <property type="match status" value="1"/>
</dbReference>
<dbReference type="Gene3D" id="3.40.50.11320">
    <property type="match status" value="1"/>
</dbReference>
<dbReference type="PRINTS" id="PR00724">
    <property type="entry name" value="CRBOXYPTASEC"/>
</dbReference>
<dbReference type="Pfam" id="PF00450">
    <property type="entry name" value="Peptidase_S10"/>
    <property type="match status" value="1"/>
</dbReference>
<evidence type="ECO:0000256" key="2">
    <source>
        <dbReference type="ARBA" id="ARBA00009431"/>
    </source>
</evidence>
<keyword evidence="12" id="KW-1185">Reference proteome</keyword>
<dbReference type="InterPro" id="IPR018202">
    <property type="entry name" value="Ser_caboxypep_ser_AS"/>
</dbReference>
<evidence type="ECO:0000313" key="11">
    <source>
        <dbReference type="EMBL" id="CAA0829427.1"/>
    </source>
</evidence>
<evidence type="ECO:0000256" key="6">
    <source>
        <dbReference type="ARBA" id="ARBA00022729"/>
    </source>
</evidence>
<dbReference type="Gene3D" id="6.10.250.940">
    <property type="match status" value="1"/>
</dbReference>
<evidence type="ECO:0000313" key="12">
    <source>
        <dbReference type="Proteomes" id="UP001153555"/>
    </source>
</evidence>
<proteinExistence type="inferred from homology"/>
<evidence type="ECO:0000256" key="5">
    <source>
        <dbReference type="ARBA" id="ARBA00022670"/>
    </source>
</evidence>
<evidence type="ECO:0000256" key="7">
    <source>
        <dbReference type="ARBA" id="ARBA00022801"/>
    </source>
</evidence>
<comment type="subcellular location">
    <subcellularLocation>
        <location evidence="1">Secreted</location>
    </subcellularLocation>
</comment>
<dbReference type="InterPro" id="IPR029058">
    <property type="entry name" value="AB_hydrolase_fold"/>
</dbReference>
<dbReference type="InterPro" id="IPR033124">
    <property type="entry name" value="Ser_caboxypep_his_AS"/>
</dbReference>
<dbReference type="GO" id="GO:0005773">
    <property type="term" value="C:vacuole"/>
    <property type="evidence" value="ECO:0007669"/>
    <property type="project" value="TreeGrafter"/>
</dbReference>
<name>A0A9N7RIN7_STRHE</name>
<keyword evidence="7 10" id="KW-0378">Hydrolase</keyword>
<keyword evidence="5 10" id="KW-0645">Protease</keyword>
<keyword evidence="4 10" id="KW-0121">Carboxypeptidase</keyword>
<protein>
    <recommendedName>
        <fullName evidence="10">Carboxypeptidase</fullName>
        <ecNumber evidence="10">3.4.16.-</ecNumber>
    </recommendedName>
</protein>
<evidence type="ECO:0000256" key="3">
    <source>
        <dbReference type="ARBA" id="ARBA00022525"/>
    </source>
</evidence>
<dbReference type="Gene3D" id="3.40.50.1820">
    <property type="entry name" value="alpha/beta hydrolase"/>
    <property type="match status" value="1"/>
</dbReference>
<accession>A0A9N7RIN7</accession>
<keyword evidence="6" id="KW-0732">Signal</keyword>
<comment type="caution">
    <text evidence="11">The sequence shown here is derived from an EMBL/GenBank/DDBJ whole genome shotgun (WGS) entry which is preliminary data.</text>
</comment>
<dbReference type="InterPro" id="IPR001563">
    <property type="entry name" value="Peptidase_S10"/>
</dbReference>
<dbReference type="GO" id="GO:0004185">
    <property type="term" value="F:serine-type carboxypeptidase activity"/>
    <property type="evidence" value="ECO:0007669"/>
    <property type="project" value="UniProtKB-UniRule"/>
</dbReference>
<keyword evidence="3" id="KW-0964">Secreted</keyword>
<keyword evidence="9" id="KW-0325">Glycoprotein</keyword>
<dbReference type="PROSITE" id="PS00131">
    <property type="entry name" value="CARBOXYPEPT_SER_SER"/>
    <property type="match status" value="1"/>
</dbReference>
<organism evidence="11 12">
    <name type="scientific">Striga hermonthica</name>
    <name type="common">Purple witchweed</name>
    <name type="synonym">Buchnera hermonthica</name>
    <dbReference type="NCBI Taxonomy" id="68872"/>
    <lineage>
        <taxon>Eukaryota</taxon>
        <taxon>Viridiplantae</taxon>
        <taxon>Streptophyta</taxon>
        <taxon>Embryophyta</taxon>
        <taxon>Tracheophyta</taxon>
        <taxon>Spermatophyta</taxon>
        <taxon>Magnoliopsida</taxon>
        <taxon>eudicotyledons</taxon>
        <taxon>Gunneridae</taxon>
        <taxon>Pentapetalae</taxon>
        <taxon>asterids</taxon>
        <taxon>lamiids</taxon>
        <taxon>Lamiales</taxon>
        <taxon>Orobanchaceae</taxon>
        <taxon>Buchnereae</taxon>
        <taxon>Striga</taxon>
    </lineage>
</organism>
<evidence type="ECO:0000256" key="4">
    <source>
        <dbReference type="ARBA" id="ARBA00022645"/>
    </source>
</evidence>
<evidence type="ECO:0000256" key="9">
    <source>
        <dbReference type="ARBA" id="ARBA00023180"/>
    </source>
</evidence>
<evidence type="ECO:0000256" key="10">
    <source>
        <dbReference type="RuleBase" id="RU361156"/>
    </source>
</evidence>
<gene>
    <name evidence="11" type="ORF">SHERM_25002</name>
</gene>
<evidence type="ECO:0000256" key="8">
    <source>
        <dbReference type="ARBA" id="ARBA00023157"/>
    </source>
</evidence>
<reference evidence="11" key="1">
    <citation type="submission" date="2019-12" db="EMBL/GenBank/DDBJ databases">
        <authorList>
            <person name="Scholes J."/>
        </authorList>
    </citation>
    <scope>NUCLEOTIDE SEQUENCE</scope>
</reference>
<dbReference type="EC" id="3.4.16.-" evidence="10"/>
<dbReference type="PANTHER" id="PTHR11802:SF235">
    <property type="entry name" value="SERINE CARBOXYPEPTIDASE-LIKE 33"/>
    <property type="match status" value="1"/>
</dbReference>
<sequence>PGCSSIGFGAAIELGPLIVVENGLEYNQQSWYKEANLLFVESPVGVGFSYTNTPSDFNNMDDKFVAEDTYIFMVRWLKKFRQFQHCNFFIAGESYAGRHYVPQLAELVYDRNKMTNKYPHINFKGFIVGNPETSDEFDNQGILEFAWSHSIISDQTYYVAKKTCDFRTDDWSDPCADAMISLWNQYNDIDFYNIYAPSCLANTTSTFLHHTALTGKNFSYTKACKMQHFLQLLTIPPIQGHSDPCSSQYTNKYFNRKDVQKALHVNCRKHGSYIKWQECNYTIFGAYNRSVFSVLPIYKKLTNAGLKIWMYSGDVDGRVPFIGSRYCVENLNLTLKTPWTNWYYDHQVAGRMVEYEGLTFLTVRGAGHSVPSDKPNETLALIHSYLTGQPLQTHK</sequence>
<dbReference type="OrthoDB" id="443318at2759"/>
<keyword evidence="8" id="KW-1015">Disulfide bond</keyword>
<feature type="non-terminal residue" evidence="11">
    <location>
        <position position="395"/>
    </location>
</feature>